<accession>A0A4U8YXU4</accession>
<dbReference type="AlphaFoldDB" id="A0A4U8YXU4"/>
<dbReference type="EMBL" id="LR536450">
    <property type="protein sequence ID" value="VFU07812.1"/>
    <property type="molecule type" value="Genomic_DNA"/>
</dbReference>
<protein>
    <submittedName>
        <fullName evidence="1">Uncharacterized protein</fullName>
    </submittedName>
</protein>
<organism evidence="1 2">
    <name type="scientific">Methylocella tundrae</name>
    <dbReference type="NCBI Taxonomy" id="227605"/>
    <lineage>
        <taxon>Bacteria</taxon>
        <taxon>Pseudomonadati</taxon>
        <taxon>Pseudomonadota</taxon>
        <taxon>Alphaproteobacteria</taxon>
        <taxon>Hyphomicrobiales</taxon>
        <taxon>Beijerinckiaceae</taxon>
        <taxon>Methylocella</taxon>
    </lineage>
</organism>
<proteinExistence type="predicted"/>
<name>A0A4U8YXU4_METTU</name>
<evidence type="ECO:0000313" key="1">
    <source>
        <dbReference type="EMBL" id="VFU07812.1"/>
    </source>
</evidence>
<evidence type="ECO:0000313" key="2">
    <source>
        <dbReference type="Proteomes" id="UP000294360"/>
    </source>
</evidence>
<dbReference type="KEGG" id="mtun:MTUNDRAET4_0919"/>
<gene>
    <name evidence="1" type="ORF">MTUNDRAET4_0919</name>
</gene>
<reference evidence="1 2" key="1">
    <citation type="submission" date="2019-03" db="EMBL/GenBank/DDBJ databases">
        <authorList>
            <person name="Kox A.R. M."/>
        </authorList>
    </citation>
    <scope>NUCLEOTIDE SEQUENCE [LARGE SCALE GENOMIC DNA]</scope>
    <source>
        <strain evidence="1">MTUNDRAET4 annotated genome</strain>
    </source>
</reference>
<dbReference type="Proteomes" id="UP000294360">
    <property type="component" value="Chromosome"/>
</dbReference>
<sequence>MAVSISQSFYKSLQRKKWSMSNLSNLVYNARVRHGSTVGGVARF</sequence>